<proteinExistence type="predicted"/>
<dbReference type="InterPro" id="IPR016047">
    <property type="entry name" value="M23ase_b-sheet_dom"/>
</dbReference>
<evidence type="ECO:0000313" key="10">
    <source>
        <dbReference type="EMBL" id="GGE13042.1"/>
    </source>
</evidence>
<feature type="domain" description="M23ase beta-sheet core" evidence="9">
    <location>
        <begin position="506"/>
        <end position="602"/>
    </location>
</feature>
<dbReference type="InterPro" id="IPR050570">
    <property type="entry name" value="Cell_wall_metabolism_enzyme"/>
</dbReference>
<dbReference type="SUPFAM" id="SSF51261">
    <property type="entry name" value="Duplicated hybrid motif"/>
    <property type="match status" value="1"/>
</dbReference>
<dbReference type="GO" id="GO:0046872">
    <property type="term" value="F:metal ion binding"/>
    <property type="evidence" value="ECO:0007669"/>
    <property type="project" value="UniProtKB-KW"/>
</dbReference>
<gene>
    <name evidence="10" type="ORF">GCM10011390_35190</name>
</gene>
<reference evidence="10" key="1">
    <citation type="journal article" date="2014" name="Int. J. Syst. Evol. Microbiol.">
        <title>Complete genome sequence of Corynebacterium casei LMG S-19264T (=DSM 44701T), isolated from a smear-ripened cheese.</title>
        <authorList>
            <consortium name="US DOE Joint Genome Institute (JGI-PGF)"/>
            <person name="Walter F."/>
            <person name="Albersmeier A."/>
            <person name="Kalinowski J."/>
            <person name="Ruckert C."/>
        </authorList>
    </citation>
    <scope>NUCLEOTIDE SEQUENCE</scope>
    <source>
        <strain evidence="10">CGMCC 1.15367</strain>
    </source>
</reference>
<keyword evidence="2" id="KW-0645">Protease</keyword>
<dbReference type="Gene3D" id="3.10.450.350">
    <property type="match status" value="1"/>
</dbReference>
<evidence type="ECO:0000259" key="9">
    <source>
        <dbReference type="Pfam" id="PF01551"/>
    </source>
</evidence>
<evidence type="ECO:0000313" key="11">
    <source>
        <dbReference type="Proteomes" id="UP000644699"/>
    </source>
</evidence>
<evidence type="ECO:0000256" key="3">
    <source>
        <dbReference type="ARBA" id="ARBA00022723"/>
    </source>
</evidence>
<keyword evidence="5" id="KW-0862">Zinc</keyword>
<evidence type="ECO:0000256" key="8">
    <source>
        <dbReference type="SAM" id="Phobius"/>
    </source>
</evidence>
<keyword evidence="3" id="KW-0479">Metal-binding</keyword>
<name>A0A917E896_9HYPH</name>
<feature type="transmembrane region" description="Helical" evidence="8">
    <location>
        <begin position="34"/>
        <end position="59"/>
    </location>
</feature>
<dbReference type="Proteomes" id="UP000644699">
    <property type="component" value="Unassembled WGS sequence"/>
</dbReference>
<comment type="caution">
    <text evidence="10">The sequence shown here is derived from an EMBL/GenBank/DDBJ whole genome shotgun (WGS) entry which is preliminary data.</text>
</comment>
<keyword evidence="8" id="KW-1133">Transmembrane helix</keyword>
<dbReference type="PANTHER" id="PTHR21666:SF288">
    <property type="entry name" value="CELL DIVISION PROTEIN YTFB"/>
    <property type="match status" value="1"/>
</dbReference>
<protein>
    <submittedName>
        <fullName evidence="10">Peptidase M24</fullName>
    </submittedName>
</protein>
<dbReference type="EMBL" id="BMIQ01000006">
    <property type="protein sequence ID" value="GGE13042.1"/>
    <property type="molecule type" value="Genomic_DNA"/>
</dbReference>
<keyword evidence="4" id="KW-0378">Hydrolase</keyword>
<dbReference type="GO" id="GO:0004222">
    <property type="term" value="F:metalloendopeptidase activity"/>
    <property type="evidence" value="ECO:0007669"/>
    <property type="project" value="TreeGrafter"/>
</dbReference>
<dbReference type="Pfam" id="PF01551">
    <property type="entry name" value="Peptidase_M23"/>
    <property type="match status" value="1"/>
</dbReference>
<evidence type="ECO:0000256" key="7">
    <source>
        <dbReference type="SAM" id="MobiDB-lite"/>
    </source>
</evidence>
<evidence type="ECO:0000256" key="2">
    <source>
        <dbReference type="ARBA" id="ARBA00022670"/>
    </source>
</evidence>
<evidence type="ECO:0000256" key="1">
    <source>
        <dbReference type="ARBA" id="ARBA00001947"/>
    </source>
</evidence>
<reference evidence="10" key="2">
    <citation type="submission" date="2020-09" db="EMBL/GenBank/DDBJ databases">
        <authorList>
            <person name="Sun Q."/>
            <person name="Zhou Y."/>
        </authorList>
    </citation>
    <scope>NUCLEOTIDE SEQUENCE</scope>
    <source>
        <strain evidence="10">CGMCC 1.15367</strain>
    </source>
</reference>
<dbReference type="InterPro" id="IPR011055">
    <property type="entry name" value="Dup_hybrid_motif"/>
</dbReference>
<keyword evidence="8" id="KW-0472">Membrane</keyword>
<evidence type="ECO:0000256" key="4">
    <source>
        <dbReference type="ARBA" id="ARBA00022801"/>
    </source>
</evidence>
<accession>A0A917E896</accession>
<keyword evidence="8" id="KW-0812">Transmembrane</keyword>
<dbReference type="Gene3D" id="2.70.70.10">
    <property type="entry name" value="Glucose Permease (Domain IIA)"/>
    <property type="match status" value="1"/>
</dbReference>
<evidence type="ECO:0000256" key="5">
    <source>
        <dbReference type="ARBA" id="ARBA00022833"/>
    </source>
</evidence>
<dbReference type="AlphaFoldDB" id="A0A917E896"/>
<sequence>MDVGSDLRQPVTFGEAPPLVADRRRRPDRRQVSARWLAGTLLTGITSSALMGIALAAALDGHRDLSSPRRVLIARSQPDILPDKGERVVETVLPTVRNRATLELSTMSKEGDREVIRTLPFGYVNMALAARHPTPLTYPPFDAMNVFSSGEDAIAAAPDGDGEAQLYGAKVESEMSFKVEPFSFSGGDFGEETTTDEAEALVRAVAPTLSYAPVQVASIEPFDASRFAPDSDVAVYEPGSAFRVVAENVSVAPRGSEAEASRYAEEIIPLRETTAIAKALAENGYADENAVAAAASLAAALGSDRLESGSVLRIGSEMRGAAKRVVRLSAYQGTSHVATVAERDGAGFEPAAEPVGAEAVAEAFDEDATETPLRSDMPTVYDGIYQAALSYGLNDRMCQQLLRMLATDVDFQAHVGPDDRLTVFYSMDEGQDQATENSQILYVEALFGGKAKRYYRFRANGEDHYEYYDQEGRSAKQFLIRTPVPNGRFTSPFGVRTHPILGYARPHWGVDWAAPTGTPILASGDGIVESAGQTSGYGRQTIIKHGNGYETSYSHQSSIARGVVPGAHVRQGQVIGAVGSSGLSTGSHLHYEVIVNGQKVDPMRIKFPSGHILQGEELDVFRKERDRIDNLLKDGAEAQRIAGR</sequence>
<feature type="region of interest" description="Disordered" evidence="7">
    <location>
        <begin position="1"/>
        <end position="26"/>
    </location>
</feature>
<keyword evidence="6" id="KW-0482">Metalloprotease</keyword>
<keyword evidence="11" id="KW-1185">Reference proteome</keyword>
<dbReference type="PANTHER" id="PTHR21666">
    <property type="entry name" value="PEPTIDASE-RELATED"/>
    <property type="match status" value="1"/>
</dbReference>
<dbReference type="GO" id="GO:0006508">
    <property type="term" value="P:proteolysis"/>
    <property type="evidence" value="ECO:0007669"/>
    <property type="project" value="UniProtKB-KW"/>
</dbReference>
<comment type="cofactor">
    <cofactor evidence="1">
        <name>Zn(2+)</name>
        <dbReference type="ChEBI" id="CHEBI:29105"/>
    </cofactor>
</comment>
<dbReference type="CDD" id="cd12797">
    <property type="entry name" value="M23_peptidase"/>
    <property type="match status" value="1"/>
</dbReference>
<organism evidence="10 11">
    <name type="scientific">Aureimonas endophytica</name>
    <dbReference type="NCBI Taxonomy" id="2027858"/>
    <lineage>
        <taxon>Bacteria</taxon>
        <taxon>Pseudomonadati</taxon>
        <taxon>Pseudomonadota</taxon>
        <taxon>Alphaproteobacteria</taxon>
        <taxon>Hyphomicrobiales</taxon>
        <taxon>Aurantimonadaceae</taxon>
        <taxon>Aureimonas</taxon>
    </lineage>
</organism>
<evidence type="ECO:0000256" key="6">
    <source>
        <dbReference type="ARBA" id="ARBA00023049"/>
    </source>
</evidence>